<accession>A0A6M3X6M9</accession>
<feature type="transmembrane region" description="Helical" evidence="2">
    <location>
        <begin position="6"/>
        <end position="23"/>
    </location>
</feature>
<feature type="region of interest" description="Disordered" evidence="1">
    <location>
        <begin position="26"/>
        <end position="54"/>
    </location>
</feature>
<protein>
    <submittedName>
        <fullName evidence="3">Uncharacterized protein</fullName>
    </submittedName>
</protein>
<proteinExistence type="predicted"/>
<evidence type="ECO:0000256" key="1">
    <source>
        <dbReference type="SAM" id="MobiDB-lite"/>
    </source>
</evidence>
<evidence type="ECO:0000313" key="3">
    <source>
        <dbReference type="EMBL" id="QJH93366.1"/>
    </source>
</evidence>
<dbReference type="AlphaFoldDB" id="A0A6M3X6M9"/>
<reference evidence="3" key="1">
    <citation type="submission" date="2020-03" db="EMBL/GenBank/DDBJ databases">
        <title>The deep terrestrial virosphere.</title>
        <authorList>
            <person name="Holmfeldt K."/>
            <person name="Nilsson E."/>
            <person name="Simone D."/>
            <person name="Lopez-Fernandez M."/>
            <person name="Wu X."/>
            <person name="de Brujin I."/>
            <person name="Lundin D."/>
            <person name="Andersson A."/>
            <person name="Bertilsson S."/>
            <person name="Dopson M."/>
        </authorList>
    </citation>
    <scope>NUCLEOTIDE SEQUENCE</scope>
    <source>
        <strain evidence="3">MM171B04954</strain>
    </source>
</reference>
<organism evidence="3">
    <name type="scientific">viral metagenome</name>
    <dbReference type="NCBI Taxonomy" id="1070528"/>
    <lineage>
        <taxon>unclassified sequences</taxon>
        <taxon>metagenomes</taxon>
        <taxon>organismal metagenomes</taxon>
    </lineage>
</organism>
<sequence length="54" mass="6114">MSEPIGWPAFILIILIIGTALFGRKGKRGGYTREAPQPRELRPRPPGREKNKNE</sequence>
<name>A0A6M3X6M9_9ZZZZ</name>
<dbReference type="EMBL" id="MT143970">
    <property type="protein sequence ID" value="QJH93366.1"/>
    <property type="molecule type" value="Genomic_DNA"/>
</dbReference>
<keyword evidence="2" id="KW-1133">Transmembrane helix</keyword>
<keyword evidence="2" id="KW-0812">Transmembrane</keyword>
<gene>
    <name evidence="3" type="ORF">MM171B04954_0010</name>
</gene>
<evidence type="ECO:0000256" key="2">
    <source>
        <dbReference type="SAM" id="Phobius"/>
    </source>
</evidence>
<feature type="compositionally biased region" description="Basic and acidic residues" evidence="1">
    <location>
        <begin position="36"/>
        <end position="54"/>
    </location>
</feature>
<keyword evidence="2" id="KW-0472">Membrane</keyword>